<gene>
    <name evidence="3" type="ORF">NCTC10786_05168</name>
</gene>
<evidence type="ECO:0000313" key="4">
    <source>
        <dbReference type="Proteomes" id="UP000251584"/>
    </source>
</evidence>
<dbReference type="InterPro" id="IPR016181">
    <property type="entry name" value="Acyl_CoA_acyltransferase"/>
</dbReference>
<reference evidence="3 4" key="1">
    <citation type="submission" date="2018-06" db="EMBL/GenBank/DDBJ databases">
        <authorList>
            <consortium name="Pathogen Informatics"/>
            <person name="Doyle S."/>
        </authorList>
    </citation>
    <scope>NUCLEOTIDE SEQUENCE [LARGE SCALE GENOMIC DNA]</scope>
    <source>
        <strain evidence="3 4">NCTC10786</strain>
    </source>
</reference>
<organism evidence="3 4">
    <name type="scientific">Citrobacter koseri</name>
    <name type="common">Citrobacter diversus</name>
    <dbReference type="NCBI Taxonomy" id="545"/>
    <lineage>
        <taxon>Bacteria</taxon>
        <taxon>Pseudomonadati</taxon>
        <taxon>Pseudomonadota</taxon>
        <taxon>Gammaproteobacteria</taxon>
        <taxon>Enterobacterales</taxon>
        <taxon>Enterobacteriaceae</taxon>
        <taxon>Citrobacter</taxon>
    </lineage>
</organism>
<protein>
    <submittedName>
        <fullName evidence="3">Acetyltransferase (GNAT) family</fullName>
    </submittedName>
</protein>
<dbReference type="EMBL" id="UAVY01000008">
    <property type="protein sequence ID" value="SQB40075.1"/>
    <property type="molecule type" value="Genomic_DNA"/>
</dbReference>
<proteinExistence type="predicted"/>
<accession>A0A2X2WW96</accession>
<dbReference type="Pfam" id="PF00583">
    <property type="entry name" value="Acetyltransf_1"/>
    <property type="match status" value="1"/>
</dbReference>
<evidence type="ECO:0000313" key="3">
    <source>
        <dbReference type="EMBL" id="SQB40075.1"/>
    </source>
</evidence>
<dbReference type="CDD" id="cd04301">
    <property type="entry name" value="NAT_SF"/>
    <property type="match status" value="1"/>
</dbReference>
<keyword evidence="1 3" id="KW-0808">Transferase</keyword>
<dbReference type="SUPFAM" id="SSF55729">
    <property type="entry name" value="Acyl-CoA N-acyltransferases (Nat)"/>
    <property type="match status" value="1"/>
</dbReference>
<dbReference type="PANTHER" id="PTHR13947">
    <property type="entry name" value="GNAT FAMILY N-ACETYLTRANSFERASE"/>
    <property type="match status" value="1"/>
</dbReference>
<name>A0A2X2WW96_CITKO</name>
<evidence type="ECO:0000256" key="1">
    <source>
        <dbReference type="ARBA" id="ARBA00022679"/>
    </source>
</evidence>
<dbReference type="PANTHER" id="PTHR13947:SF37">
    <property type="entry name" value="LD18367P"/>
    <property type="match status" value="1"/>
</dbReference>
<feature type="domain" description="N-acetyltransferase" evidence="2">
    <location>
        <begin position="7"/>
        <end position="172"/>
    </location>
</feature>
<sequence>MKPTSPFVFREITRDDIPAVQSFIIRHLNLYFNAGRALPTASDDVFDLQGNYLERERNQLFGVWNEQQQIIGTLAICQYDDRIEMLHGRYNLPETAEICRCYVDQHYRRQGIGSQLVSLAEQFCEQQHYKILYLHTHHFLPGGYQFWRRNLFNVFMDVGDEWQIVHMEKSCKYIVTSDNIDNIHCL</sequence>
<evidence type="ECO:0000259" key="2">
    <source>
        <dbReference type="PROSITE" id="PS51186"/>
    </source>
</evidence>
<dbReference type="GO" id="GO:0008080">
    <property type="term" value="F:N-acetyltransferase activity"/>
    <property type="evidence" value="ECO:0007669"/>
    <property type="project" value="InterPro"/>
</dbReference>
<dbReference type="Proteomes" id="UP000251584">
    <property type="component" value="Unassembled WGS sequence"/>
</dbReference>
<dbReference type="AlphaFoldDB" id="A0A2X2WW96"/>
<dbReference type="InterPro" id="IPR050769">
    <property type="entry name" value="NAT_camello-type"/>
</dbReference>
<dbReference type="PROSITE" id="PS51186">
    <property type="entry name" value="GNAT"/>
    <property type="match status" value="1"/>
</dbReference>
<dbReference type="InterPro" id="IPR000182">
    <property type="entry name" value="GNAT_dom"/>
</dbReference>
<dbReference type="Gene3D" id="3.40.630.30">
    <property type="match status" value="1"/>
</dbReference>